<sequence>MRSLDLRGHCDALAAHAGAAAGVASAVQQVGNSVGVAPIGILFYAGWAKPQFAFVASSAYLLLLALAVALLFQRMVRAPQPARASCAA</sequence>
<dbReference type="SUPFAM" id="SSF103473">
    <property type="entry name" value="MFS general substrate transporter"/>
    <property type="match status" value="1"/>
</dbReference>
<name>A0A0U3TU40_9BACT</name>
<keyword evidence="1" id="KW-0472">Membrane</keyword>
<accession>A0A0U3TU40</accession>
<feature type="transmembrane region" description="Helical" evidence="1">
    <location>
        <begin position="52"/>
        <end position="72"/>
    </location>
</feature>
<proteinExistence type="predicted"/>
<evidence type="ECO:0000313" key="2">
    <source>
        <dbReference type="EMBL" id="ALV86717.1"/>
    </source>
</evidence>
<keyword evidence="1" id="KW-0812">Transmembrane</keyword>
<dbReference type="InterPro" id="IPR036259">
    <property type="entry name" value="MFS_trans_sf"/>
</dbReference>
<dbReference type="AlphaFoldDB" id="A0A0U3TU40"/>
<protein>
    <submittedName>
        <fullName evidence="2">Major facilitator superfamily</fullName>
    </submittedName>
</protein>
<organism evidence="2">
    <name type="scientific">uncultured bacterium P1N3</name>
    <dbReference type="NCBI Taxonomy" id="1748283"/>
    <lineage>
        <taxon>Bacteria</taxon>
        <taxon>environmental samples</taxon>
    </lineage>
</organism>
<dbReference type="EMBL" id="KT944273">
    <property type="protein sequence ID" value="ALV86717.1"/>
    <property type="molecule type" value="Genomic_DNA"/>
</dbReference>
<keyword evidence="1" id="KW-1133">Transmembrane helix</keyword>
<reference evidence="2" key="1">
    <citation type="submission" date="2015-10" db="EMBL/GenBank/DDBJ databases">
        <title>Biosynthesis of SCL-MCL polyhydroxyalkanoates by metagenomic clones in Pseudomonas putida.</title>
        <authorList>
            <person name="Cheng J."/>
            <person name="Charles T.C."/>
        </authorList>
    </citation>
    <scope>NUCLEOTIDE SEQUENCE</scope>
</reference>
<evidence type="ECO:0000256" key="1">
    <source>
        <dbReference type="SAM" id="Phobius"/>
    </source>
</evidence>